<protein>
    <submittedName>
        <fullName evidence="3">BTB/POZ domain-containing protein</fullName>
    </submittedName>
</protein>
<keyword evidence="4" id="KW-1185">Reference proteome</keyword>
<dbReference type="PANTHER" id="PTHR31060">
    <property type="entry name" value="OSJNBA0011J08.25 PROTEIN-RELATED"/>
    <property type="match status" value="1"/>
</dbReference>
<dbReference type="Proteomes" id="UP000236161">
    <property type="component" value="Unassembled WGS sequence"/>
</dbReference>
<dbReference type="EMBL" id="KZ451969">
    <property type="protein sequence ID" value="PKA56792.1"/>
    <property type="molecule type" value="Genomic_DNA"/>
</dbReference>
<evidence type="ECO:0000313" key="4">
    <source>
        <dbReference type="Proteomes" id="UP000236161"/>
    </source>
</evidence>
<name>A0A2I0AMK8_9ASPA</name>
<evidence type="ECO:0000313" key="3">
    <source>
        <dbReference type="EMBL" id="PKA56792.1"/>
    </source>
</evidence>
<dbReference type="PANTHER" id="PTHR31060:SF30">
    <property type="entry name" value="OS07G0668800 PROTEIN"/>
    <property type="match status" value="1"/>
</dbReference>
<dbReference type="Pfam" id="PF00651">
    <property type="entry name" value="BTB"/>
    <property type="match status" value="1"/>
</dbReference>
<dbReference type="GO" id="GO:0016567">
    <property type="term" value="P:protein ubiquitination"/>
    <property type="evidence" value="ECO:0007669"/>
    <property type="project" value="UniProtKB-UniPathway"/>
</dbReference>
<evidence type="ECO:0000256" key="1">
    <source>
        <dbReference type="ARBA" id="ARBA00004906"/>
    </source>
</evidence>
<dbReference type="OrthoDB" id="1883777at2759"/>
<gene>
    <name evidence="3" type="ORF">AXF42_Ash002095</name>
</gene>
<dbReference type="InterPro" id="IPR011333">
    <property type="entry name" value="SKP1/BTB/POZ_sf"/>
</dbReference>
<dbReference type="InterPro" id="IPR000210">
    <property type="entry name" value="BTB/POZ_dom"/>
</dbReference>
<dbReference type="AlphaFoldDB" id="A0A2I0AMK8"/>
<dbReference type="STRING" id="1088818.A0A2I0AMK8"/>
<feature type="domain" description="BTB" evidence="2">
    <location>
        <begin position="10"/>
        <end position="118"/>
    </location>
</feature>
<sequence length="423" mass="47921">MTFEIGDRATSDVVVRLRTNEGRDHRFYCHSKVLIEKSKYFADRLSDDWPTCQIIDSCSCVEVHCQELDFNFHVTVLRLFYVQEPHAWNGVRNALGVLQVAINLGCQQMATACMEYLEAVPWEEAEEEEILRTIPSLGSAYESILSRLQPVDQALLIGVFVPSLRFATSSPPISMQELKSSVQEQLDYMLTDDDDAPLFSLDNELIRSAIKDCVNNLLCRFDSLLQSMLNFSIDSYMKCKTHDFFSHLCDISWACQILSKMEIMKILVNYWVEKTAEIVKAAENVKPIAAENLPIESKIVEVASKVLESIGFANAIVTTPGRIKMVKIWLPFIQKARDSIERHSVNTDEVSLAKLDSEVWQGIESALVSILLTLPSIEQAEILSDWLKSKFVGYPDLSEAFDVWCYRTKVARRRLASLAGPSN</sequence>
<dbReference type="UniPathway" id="UPA00143"/>
<organism evidence="3 4">
    <name type="scientific">Apostasia shenzhenica</name>
    <dbReference type="NCBI Taxonomy" id="1088818"/>
    <lineage>
        <taxon>Eukaryota</taxon>
        <taxon>Viridiplantae</taxon>
        <taxon>Streptophyta</taxon>
        <taxon>Embryophyta</taxon>
        <taxon>Tracheophyta</taxon>
        <taxon>Spermatophyta</taxon>
        <taxon>Magnoliopsida</taxon>
        <taxon>Liliopsida</taxon>
        <taxon>Asparagales</taxon>
        <taxon>Orchidaceae</taxon>
        <taxon>Apostasioideae</taxon>
        <taxon>Apostasia</taxon>
    </lineage>
</organism>
<proteinExistence type="predicted"/>
<comment type="pathway">
    <text evidence="1">Protein modification; protein ubiquitination.</text>
</comment>
<dbReference type="InterPro" id="IPR038920">
    <property type="entry name" value="At3g05675-like"/>
</dbReference>
<accession>A0A2I0AMK8</accession>
<dbReference type="SUPFAM" id="SSF54695">
    <property type="entry name" value="POZ domain"/>
    <property type="match status" value="1"/>
</dbReference>
<dbReference type="Gene3D" id="3.30.710.10">
    <property type="entry name" value="Potassium Channel Kv1.1, Chain A"/>
    <property type="match status" value="1"/>
</dbReference>
<reference evidence="3 4" key="1">
    <citation type="journal article" date="2017" name="Nature">
        <title>The Apostasia genome and the evolution of orchids.</title>
        <authorList>
            <person name="Zhang G.Q."/>
            <person name="Liu K.W."/>
            <person name="Li Z."/>
            <person name="Lohaus R."/>
            <person name="Hsiao Y.Y."/>
            <person name="Niu S.C."/>
            <person name="Wang J.Y."/>
            <person name="Lin Y.C."/>
            <person name="Xu Q."/>
            <person name="Chen L.J."/>
            <person name="Yoshida K."/>
            <person name="Fujiwara S."/>
            <person name="Wang Z.W."/>
            <person name="Zhang Y.Q."/>
            <person name="Mitsuda N."/>
            <person name="Wang M."/>
            <person name="Liu G.H."/>
            <person name="Pecoraro L."/>
            <person name="Huang H.X."/>
            <person name="Xiao X.J."/>
            <person name="Lin M."/>
            <person name="Wu X.Y."/>
            <person name="Wu W.L."/>
            <person name="Chen Y.Y."/>
            <person name="Chang S.B."/>
            <person name="Sakamoto S."/>
            <person name="Ohme-Takagi M."/>
            <person name="Yagi M."/>
            <person name="Zeng S.J."/>
            <person name="Shen C.Y."/>
            <person name="Yeh C.M."/>
            <person name="Luo Y.B."/>
            <person name="Tsai W.C."/>
            <person name="Van de Peer Y."/>
            <person name="Liu Z.J."/>
        </authorList>
    </citation>
    <scope>NUCLEOTIDE SEQUENCE [LARGE SCALE GENOMIC DNA]</scope>
    <source>
        <strain evidence="4">cv. Shenzhen</strain>
        <tissue evidence="3">Stem</tissue>
    </source>
</reference>
<evidence type="ECO:0000259" key="2">
    <source>
        <dbReference type="Pfam" id="PF00651"/>
    </source>
</evidence>